<dbReference type="PANTHER" id="PTHR23234:SF10">
    <property type="entry name" value="RIKEN CDNA 6720489N17 GENE-RELATED"/>
    <property type="match status" value="1"/>
</dbReference>
<dbReference type="InterPro" id="IPR013087">
    <property type="entry name" value="Znf_C2H2_type"/>
</dbReference>
<gene>
    <name evidence="3" type="ORF">CTOB1V02_LOCUS10525</name>
</gene>
<dbReference type="AlphaFoldDB" id="A0A7R8WJ38"/>
<accession>A0A7R8WJ38</accession>
<evidence type="ECO:0000256" key="2">
    <source>
        <dbReference type="ARBA" id="ARBA00022737"/>
    </source>
</evidence>
<proteinExistence type="predicted"/>
<dbReference type="PANTHER" id="PTHR23234">
    <property type="entry name" value="ZNF44 PROTEIN"/>
    <property type="match status" value="1"/>
</dbReference>
<dbReference type="GO" id="GO:0046872">
    <property type="term" value="F:metal ion binding"/>
    <property type="evidence" value="ECO:0007669"/>
    <property type="project" value="UniProtKB-KW"/>
</dbReference>
<evidence type="ECO:0000256" key="1">
    <source>
        <dbReference type="ARBA" id="ARBA00022723"/>
    </source>
</evidence>
<dbReference type="InterPro" id="IPR050758">
    <property type="entry name" value="Znf_C2H2-type"/>
</dbReference>
<reference evidence="3" key="1">
    <citation type="submission" date="2020-11" db="EMBL/GenBank/DDBJ databases">
        <authorList>
            <person name="Tran Van P."/>
        </authorList>
    </citation>
    <scope>NUCLEOTIDE SEQUENCE</scope>
</reference>
<keyword evidence="1" id="KW-0479">Metal-binding</keyword>
<sequence length="139" mass="15944">IFPKFHSCETLGRSLLIALFVPALPSEEPRKNPHRGKTFRTFLLWSKISQGSNPKSHEKFHPGEMPSAFSVCCKSFSHLSHLKSHERIHTREKPFPSPREDPHRRSILGKTFRSFCGSNLSDGGVVVRVPLDRYRFANY</sequence>
<organism evidence="3">
    <name type="scientific">Cyprideis torosa</name>
    <dbReference type="NCBI Taxonomy" id="163714"/>
    <lineage>
        <taxon>Eukaryota</taxon>
        <taxon>Metazoa</taxon>
        <taxon>Ecdysozoa</taxon>
        <taxon>Arthropoda</taxon>
        <taxon>Crustacea</taxon>
        <taxon>Oligostraca</taxon>
        <taxon>Ostracoda</taxon>
        <taxon>Podocopa</taxon>
        <taxon>Podocopida</taxon>
        <taxon>Cytherocopina</taxon>
        <taxon>Cytheroidea</taxon>
        <taxon>Cytherideidae</taxon>
        <taxon>Cyprideis</taxon>
    </lineage>
</organism>
<dbReference type="SUPFAM" id="SSF57667">
    <property type="entry name" value="beta-beta-alpha zinc fingers"/>
    <property type="match status" value="1"/>
</dbReference>
<feature type="non-terminal residue" evidence="3">
    <location>
        <position position="1"/>
    </location>
</feature>
<evidence type="ECO:0000313" key="3">
    <source>
        <dbReference type="EMBL" id="CAD7232694.1"/>
    </source>
</evidence>
<protein>
    <submittedName>
        <fullName evidence="3">Uncharacterized protein</fullName>
    </submittedName>
</protein>
<dbReference type="PROSITE" id="PS50157">
    <property type="entry name" value="ZINC_FINGER_C2H2_2"/>
    <property type="match status" value="1"/>
</dbReference>
<feature type="non-terminal residue" evidence="3">
    <location>
        <position position="139"/>
    </location>
</feature>
<name>A0A7R8WJ38_9CRUS</name>
<keyword evidence="2" id="KW-0677">Repeat</keyword>
<dbReference type="InterPro" id="IPR036236">
    <property type="entry name" value="Znf_C2H2_sf"/>
</dbReference>
<dbReference type="EMBL" id="OB665006">
    <property type="protein sequence ID" value="CAD7232694.1"/>
    <property type="molecule type" value="Genomic_DNA"/>
</dbReference>
<dbReference type="Gene3D" id="3.30.160.60">
    <property type="entry name" value="Classic Zinc Finger"/>
    <property type="match status" value="1"/>
</dbReference>